<name>A0AAV8UTR6_9RHOD</name>
<protein>
    <recommendedName>
        <fullName evidence="9">Transcription elongation factor Eaf N-terminal domain-containing protein</fullName>
    </recommendedName>
</protein>
<dbReference type="AlphaFoldDB" id="A0AAV8UTR6"/>
<evidence type="ECO:0000256" key="2">
    <source>
        <dbReference type="ARBA" id="ARBA00007798"/>
    </source>
</evidence>
<keyword evidence="3" id="KW-0597">Phosphoprotein</keyword>
<evidence type="ECO:0000256" key="7">
    <source>
        <dbReference type="ARBA" id="ARBA00023242"/>
    </source>
</evidence>
<feature type="compositionally biased region" description="Low complexity" evidence="8">
    <location>
        <begin position="284"/>
        <end position="322"/>
    </location>
</feature>
<feature type="domain" description="Transcription elongation factor Eaf N-terminal" evidence="9">
    <location>
        <begin position="17"/>
        <end position="112"/>
    </location>
</feature>
<accession>A0AAV8UTR6</accession>
<dbReference type="GO" id="GO:0032783">
    <property type="term" value="C:super elongation complex"/>
    <property type="evidence" value="ECO:0007669"/>
    <property type="project" value="InterPro"/>
</dbReference>
<dbReference type="GO" id="GO:0006368">
    <property type="term" value="P:transcription elongation by RNA polymerase II"/>
    <property type="evidence" value="ECO:0007669"/>
    <property type="project" value="InterPro"/>
</dbReference>
<dbReference type="Pfam" id="PF09816">
    <property type="entry name" value="EAF"/>
    <property type="match status" value="1"/>
</dbReference>
<evidence type="ECO:0000256" key="3">
    <source>
        <dbReference type="ARBA" id="ARBA00022553"/>
    </source>
</evidence>
<feature type="compositionally biased region" description="Acidic residues" evidence="8">
    <location>
        <begin position="197"/>
        <end position="212"/>
    </location>
</feature>
<comment type="caution">
    <text evidence="10">The sequence shown here is derived from an EMBL/GenBank/DDBJ whole genome shotgun (WGS) entry which is preliminary data.</text>
</comment>
<evidence type="ECO:0000256" key="1">
    <source>
        <dbReference type="ARBA" id="ARBA00004123"/>
    </source>
</evidence>
<comment type="similarity">
    <text evidence="2">Belongs to the EAF family.</text>
</comment>
<reference evidence="10 11" key="1">
    <citation type="journal article" date="2023" name="Nat. Commun.">
        <title>Origin of minicircular mitochondrial genomes in red algae.</title>
        <authorList>
            <person name="Lee Y."/>
            <person name="Cho C.H."/>
            <person name="Lee Y.M."/>
            <person name="Park S.I."/>
            <person name="Yang J.H."/>
            <person name="West J.A."/>
            <person name="Bhattacharya D."/>
            <person name="Yoon H.S."/>
        </authorList>
    </citation>
    <scope>NUCLEOTIDE SEQUENCE [LARGE SCALE GENOMIC DNA]</scope>
    <source>
        <strain evidence="10 11">CCMP1338</strain>
        <tissue evidence="10">Whole cell</tissue>
    </source>
</reference>
<evidence type="ECO:0000256" key="8">
    <source>
        <dbReference type="SAM" id="MobiDB-lite"/>
    </source>
</evidence>
<dbReference type="Proteomes" id="UP001157974">
    <property type="component" value="Unassembled WGS sequence"/>
</dbReference>
<evidence type="ECO:0000313" key="10">
    <source>
        <dbReference type="EMBL" id="KAJ8905929.1"/>
    </source>
</evidence>
<evidence type="ECO:0000313" key="11">
    <source>
        <dbReference type="Proteomes" id="UP001157974"/>
    </source>
</evidence>
<proteinExistence type="inferred from homology"/>
<evidence type="ECO:0000256" key="6">
    <source>
        <dbReference type="ARBA" id="ARBA00023163"/>
    </source>
</evidence>
<evidence type="ECO:0000256" key="4">
    <source>
        <dbReference type="ARBA" id="ARBA00023015"/>
    </source>
</evidence>
<dbReference type="InterPro" id="IPR019194">
    <property type="entry name" value="Tscrpt_elong_fac_Eaf_N"/>
</dbReference>
<comment type="subcellular location">
    <subcellularLocation>
        <location evidence="1">Nucleus</location>
    </subcellularLocation>
</comment>
<dbReference type="GO" id="GO:0003711">
    <property type="term" value="F:transcription elongation factor activity"/>
    <property type="evidence" value="ECO:0007669"/>
    <property type="project" value="TreeGrafter"/>
</dbReference>
<organism evidence="10 11">
    <name type="scientific">Rhodosorus marinus</name>
    <dbReference type="NCBI Taxonomy" id="101924"/>
    <lineage>
        <taxon>Eukaryota</taxon>
        <taxon>Rhodophyta</taxon>
        <taxon>Stylonematophyceae</taxon>
        <taxon>Stylonematales</taxon>
        <taxon>Stylonemataceae</taxon>
        <taxon>Rhodosorus</taxon>
    </lineage>
</organism>
<gene>
    <name evidence="10" type="ORF">NDN08_002430</name>
</gene>
<evidence type="ECO:0000259" key="9">
    <source>
        <dbReference type="Pfam" id="PF09816"/>
    </source>
</evidence>
<keyword evidence="11" id="KW-1185">Reference proteome</keyword>
<sequence length="322" mass="34582">MSVDRPPEDRLPQSKRYKVRIGNSVNSRGDEQKKFFTVKYDKKPPGIDESTTGEVSFSASRGSLEYQSAEGNSVKLSGNIQPPNREYILVFEGDQFRLEKASSHMFNVKQDSASGQQGIAKPAKDQSRLKTEEPRYINHDYFSRNTAPPKPFSPAGKSPSVATPSSPEKPETSPARSESPPKPSPIPAKESAAESDSSPDEWETLEVEEEENTGGVLAGKGLAPRTDERRAEVNWSEEEAESSRQETGQIAEKSIPTSGNVPRILVSGGRRTGSKPTNRKLTSAKDNASSSNSSSGASGSSSGDGSSGSSDSYTDNSSNSSN</sequence>
<keyword evidence="7" id="KW-0539">Nucleus</keyword>
<feature type="region of interest" description="Disordered" evidence="8">
    <location>
        <begin position="107"/>
        <end position="322"/>
    </location>
</feature>
<dbReference type="PANTHER" id="PTHR15970:SF2">
    <property type="entry name" value="ELL-ASSOCIATED FACTOR EAF"/>
    <property type="match status" value="1"/>
</dbReference>
<keyword evidence="4" id="KW-0805">Transcription regulation</keyword>
<keyword evidence="5" id="KW-0010">Activator</keyword>
<dbReference type="InterPro" id="IPR027093">
    <property type="entry name" value="EAF_fam"/>
</dbReference>
<keyword evidence="6" id="KW-0804">Transcription</keyword>
<dbReference type="EMBL" id="JAMWBK010000004">
    <property type="protein sequence ID" value="KAJ8905929.1"/>
    <property type="molecule type" value="Genomic_DNA"/>
</dbReference>
<evidence type="ECO:0000256" key="5">
    <source>
        <dbReference type="ARBA" id="ARBA00023159"/>
    </source>
</evidence>
<feature type="compositionally biased region" description="Basic and acidic residues" evidence="8">
    <location>
        <begin position="122"/>
        <end position="142"/>
    </location>
</feature>
<dbReference type="PANTHER" id="PTHR15970">
    <property type="entry name" value="ELL-ASSOCIATED FACTOR EAF"/>
    <property type="match status" value="1"/>
</dbReference>